<organism evidence="1 2">
    <name type="scientific">Populus alba x Populus x berolinensis</name>
    <dbReference type="NCBI Taxonomy" id="444605"/>
    <lineage>
        <taxon>Eukaryota</taxon>
        <taxon>Viridiplantae</taxon>
        <taxon>Streptophyta</taxon>
        <taxon>Embryophyta</taxon>
        <taxon>Tracheophyta</taxon>
        <taxon>Spermatophyta</taxon>
        <taxon>Magnoliopsida</taxon>
        <taxon>eudicotyledons</taxon>
        <taxon>Gunneridae</taxon>
        <taxon>Pentapetalae</taxon>
        <taxon>rosids</taxon>
        <taxon>fabids</taxon>
        <taxon>Malpighiales</taxon>
        <taxon>Salicaceae</taxon>
        <taxon>Saliceae</taxon>
        <taxon>Populus</taxon>
    </lineage>
</organism>
<dbReference type="Proteomes" id="UP001164929">
    <property type="component" value="Chromosome 10"/>
</dbReference>
<evidence type="ECO:0000313" key="2">
    <source>
        <dbReference type="Proteomes" id="UP001164929"/>
    </source>
</evidence>
<keyword evidence="2" id="KW-1185">Reference proteome</keyword>
<evidence type="ECO:0000313" key="1">
    <source>
        <dbReference type="EMBL" id="KAJ6981240.1"/>
    </source>
</evidence>
<name>A0AAD6MA67_9ROSI</name>
<sequence>MTIMEITAAAESNADLRRAAFKANSPAAKAVVDQLLRVVKELDSPKLQAPAIRSQEVAAEAAIALGKFATPENFLCVAHAKAIIEFGGVPPLMRLLRGNEPSQLHGLVLLCYLALHAGNSEALEQARVLNALEGVDQKMLAQLPDLKDLVYKAIYHINLYHAGTHSQRLLYVP</sequence>
<dbReference type="SUPFAM" id="SSF48371">
    <property type="entry name" value="ARM repeat"/>
    <property type="match status" value="1"/>
</dbReference>
<protein>
    <submittedName>
        <fullName evidence="1">Uncharacterized protein</fullName>
    </submittedName>
</protein>
<dbReference type="PANTHER" id="PTHR46168:SF1">
    <property type="entry name" value="ARMADILLO REPEAT ONLY 4"/>
    <property type="match status" value="1"/>
</dbReference>
<dbReference type="PANTHER" id="PTHR46168">
    <property type="entry name" value="ARMADILLO REPEAT ONLY 4"/>
    <property type="match status" value="1"/>
</dbReference>
<reference evidence="1" key="1">
    <citation type="journal article" date="2023" name="Mol. Ecol. Resour.">
        <title>Chromosome-level genome assembly of a triploid poplar Populus alba 'Berolinensis'.</title>
        <authorList>
            <person name="Chen S."/>
            <person name="Yu Y."/>
            <person name="Wang X."/>
            <person name="Wang S."/>
            <person name="Zhang T."/>
            <person name="Zhou Y."/>
            <person name="He R."/>
            <person name="Meng N."/>
            <person name="Wang Y."/>
            <person name="Liu W."/>
            <person name="Liu Z."/>
            <person name="Liu J."/>
            <person name="Guo Q."/>
            <person name="Huang H."/>
            <person name="Sederoff R.R."/>
            <person name="Wang G."/>
            <person name="Qu G."/>
            <person name="Chen S."/>
        </authorList>
    </citation>
    <scope>NUCLEOTIDE SEQUENCE</scope>
    <source>
        <strain evidence="1">SC-2020</strain>
    </source>
</reference>
<comment type="caution">
    <text evidence="1">The sequence shown here is derived from an EMBL/GenBank/DDBJ whole genome shotgun (WGS) entry which is preliminary data.</text>
</comment>
<dbReference type="InterPro" id="IPR016024">
    <property type="entry name" value="ARM-type_fold"/>
</dbReference>
<proteinExistence type="predicted"/>
<gene>
    <name evidence="1" type="ORF">NC653_024596</name>
</gene>
<accession>A0AAD6MA67</accession>
<dbReference type="AlphaFoldDB" id="A0AAD6MA67"/>
<dbReference type="InterPro" id="IPR011989">
    <property type="entry name" value="ARM-like"/>
</dbReference>
<dbReference type="Gene3D" id="1.25.10.10">
    <property type="entry name" value="Leucine-rich Repeat Variant"/>
    <property type="match status" value="1"/>
</dbReference>
<dbReference type="EMBL" id="JAQIZT010000010">
    <property type="protein sequence ID" value="KAJ6981240.1"/>
    <property type="molecule type" value="Genomic_DNA"/>
</dbReference>